<reference evidence="1" key="2">
    <citation type="submission" date="2019-01" db="EMBL/GenBank/DDBJ databases">
        <authorList>
            <consortium name="NCBI Pathogen Detection Project"/>
        </authorList>
    </citation>
    <scope>NUCLEOTIDE SEQUENCE</scope>
    <source>
        <strain evidence="1">BCW_3452</strain>
    </source>
</reference>
<dbReference type="Proteomes" id="UP000863257">
    <property type="component" value="Unassembled WGS sequence"/>
</dbReference>
<comment type="caution">
    <text evidence="1">The sequence shown here is derived from an EMBL/GenBank/DDBJ whole genome shotgun (WGS) entry which is preliminary data.</text>
</comment>
<accession>A0A8H9MVJ9</accession>
<name>A0A8H9MVJ9_VIBVL</name>
<reference evidence="1" key="1">
    <citation type="journal article" date="2018" name="Genome Biol.">
        <title>SKESA: strategic k-mer extension for scrupulous assemblies.</title>
        <authorList>
            <person name="Souvorov A."/>
            <person name="Agarwala R."/>
            <person name="Lipman D.J."/>
        </authorList>
    </citation>
    <scope>NUCLEOTIDE SEQUENCE</scope>
    <source>
        <strain evidence="1">BCW_3452</strain>
    </source>
</reference>
<sequence length="424" mass="48655">MDKQIKIFNSDFIRFNYDDETISRIEEELNTIFSPTTPLRVTLAPQVRKTDVIVEQSPFTQTTTLLNRVIVEFDSQTIIQTRVALPIEVATLAVSLAVSMQSCSHTFDYKKNWQGLRYPDGTGACVYCGFEAKNVLPKLSNLKSYSNSILSRDPYITDIDWGNAHAQCGGYYNIHADHPLFKRETSFFEVSPTVSGISTFIHCKGNDEKEAELKALSILKRYTACDGHNWDRMGHTDGTAVCTECGLEGVALEPLNKCQVCKKPTNNRIGFENIICLDHMFEFTDAELANFDVCIWRSEETGNDRQYLSDEDIEHKYNRLRFEFTFSYMFLRAFYETKGQTWTERNQDQLDSIYRRSLPLILKYGYGVKFKIAYIMDRYPDEACRTMARFFEHFKQISGVVSNLIESDGSVSPVMLIPDELTAE</sequence>
<evidence type="ECO:0000313" key="1">
    <source>
        <dbReference type="EMBL" id="HAS8538482.1"/>
    </source>
</evidence>
<protein>
    <submittedName>
        <fullName evidence="1">Uncharacterized protein</fullName>
    </submittedName>
</protein>
<gene>
    <name evidence="1" type="ORF">I7730_01550</name>
</gene>
<dbReference type="AlphaFoldDB" id="A0A8H9MVJ9"/>
<proteinExistence type="predicted"/>
<organism evidence="1">
    <name type="scientific">Vibrio vulnificus</name>
    <dbReference type="NCBI Taxonomy" id="672"/>
    <lineage>
        <taxon>Bacteria</taxon>
        <taxon>Pseudomonadati</taxon>
        <taxon>Pseudomonadota</taxon>
        <taxon>Gammaproteobacteria</taxon>
        <taxon>Vibrionales</taxon>
        <taxon>Vibrionaceae</taxon>
        <taxon>Vibrio</taxon>
    </lineage>
</organism>
<dbReference type="EMBL" id="DACRBY010000001">
    <property type="protein sequence ID" value="HAS8538482.1"/>
    <property type="molecule type" value="Genomic_DNA"/>
</dbReference>